<gene>
    <name evidence="2" type="ORF">BU26DRAFT_548853</name>
</gene>
<evidence type="ECO:0000313" key="3">
    <source>
        <dbReference type="Proteomes" id="UP000800094"/>
    </source>
</evidence>
<proteinExistence type="predicted"/>
<dbReference type="SUPFAM" id="SSF53335">
    <property type="entry name" value="S-adenosyl-L-methionine-dependent methyltransferases"/>
    <property type="match status" value="1"/>
</dbReference>
<dbReference type="CDD" id="cd02440">
    <property type="entry name" value="AdoMet_MTases"/>
    <property type="match status" value="1"/>
</dbReference>
<dbReference type="PANTHER" id="PTHR43591">
    <property type="entry name" value="METHYLTRANSFERASE"/>
    <property type="match status" value="1"/>
</dbReference>
<feature type="domain" description="Methyltransferase" evidence="1">
    <location>
        <begin position="55"/>
        <end position="150"/>
    </location>
</feature>
<dbReference type="AlphaFoldDB" id="A0A6A6INR9"/>
<keyword evidence="3" id="KW-1185">Reference proteome</keyword>
<keyword evidence="2" id="KW-0489">Methyltransferase</keyword>
<evidence type="ECO:0000259" key="1">
    <source>
        <dbReference type="Pfam" id="PF13649"/>
    </source>
</evidence>
<organism evidence="2 3">
    <name type="scientific">Trematosphaeria pertusa</name>
    <dbReference type="NCBI Taxonomy" id="390896"/>
    <lineage>
        <taxon>Eukaryota</taxon>
        <taxon>Fungi</taxon>
        <taxon>Dikarya</taxon>
        <taxon>Ascomycota</taxon>
        <taxon>Pezizomycotina</taxon>
        <taxon>Dothideomycetes</taxon>
        <taxon>Pleosporomycetidae</taxon>
        <taxon>Pleosporales</taxon>
        <taxon>Massarineae</taxon>
        <taxon>Trematosphaeriaceae</taxon>
        <taxon>Trematosphaeria</taxon>
    </lineage>
</organism>
<accession>A0A6A6INR9</accession>
<dbReference type="EMBL" id="ML987192">
    <property type="protein sequence ID" value="KAF2252175.1"/>
    <property type="molecule type" value="Genomic_DNA"/>
</dbReference>
<keyword evidence="2" id="KW-0808">Transferase</keyword>
<dbReference type="Proteomes" id="UP000800094">
    <property type="component" value="Unassembled WGS sequence"/>
</dbReference>
<name>A0A6A6INR9_9PLEO</name>
<dbReference type="Gene3D" id="3.40.50.150">
    <property type="entry name" value="Vaccinia Virus protein VP39"/>
    <property type="match status" value="1"/>
</dbReference>
<dbReference type="PANTHER" id="PTHR43591:SF105">
    <property type="entry name" value="METHYLTRANSFERASE DOMAIN-CONTAINING PROTEIN-RELATED"/>
    <property type="match status" value="1"/>
</dbReference>
<dbReference type="Pfam" id="PF13649">
    <property type="entry name" value="Methyltransf_25"/>
    <property type="match status" value="1"/>
</dbReference>
<protein>
    <submittedName>
        <fullName evidence="2">S-adenosyl-L-methionine-dependent methyltransferase</fullName>
    </submittedName>
</protein>
<dbReference type="InterPro" id="IPR029063">
    <property type="entry name" value="SAM-dependent_MTases_sf"/>
</dbReference>
<dbReference type="OrthoDB" id="2013972at2759"/>
<dbReference type="RefSeq" id="XP_033687179.1">
    <property type="nucleotide sequence ID" value="XM_033831964.1"/>
</dbReference>
<dbReference type="InterPro" id="IPR041698">
    <property type="entry name" value="Methyltransf_25"/>
</dbReference>
<dbReference type="GeneID" id="54585294"/>
<reference evidence="2" key="1">
    <citation type="journal article" date="2020" name="Stud. Mycol.">
        <title>101 Dothideomycetes genomes: a test case for predicting lifestyles and emergence of pathogens.</title>
        <authorList>
            <person name="Haridas S."/>
            <person name="Albert R."/>
            <person name="Binder M."/>
            <person name="Bloem J."/>
            <person name="Labutti K."/>
            <person name="Salamov A."/>
            <person name="Andreopoulos B."/>
            <person name="Baker S."/>
            <person name="Barry K."/>
            <person name="Bills G."/>
            <person name="Bluhm B."/>
            <person name="Cannon C."/>
            <person name="Castanera R."/>
            <person name="Culley D."/>
            <person name="Daum C."/>
            <person name="Ezra D."/>
            <person name="Gonzalez J."/>
            <person name="Henrissat B."/>
            <person name="Kuo A."/>
            <person name="Liang C."/>
            <person name="Lipzen A."/>
            <person name="Lutzoni F."/>
            <person name="Magnuson J."/>
            <person name="Mondo S."/>
            <person name="Nolan M."/>
            <person name="Ohm R."/>
            <person name="Pangilinan J."/>
            <person name="Park H.-J."/>
            <person name="Ramirez L."/>
            <person name="Alfaro M."/>
            <person name="Sun H."/>
            <person name="Tritt A."/>
            <person name="Yoshinaga Y."/>
            <person name="Zwiers L.-H."/>
            <person name="Turgeon B."/>
            <person name="Goodwin S."/>
            <person name="Spatafora J."/>
            <person name="Crous P."/>
            <person name="Grigoriev I."/>
        </authorList>
    </citation>
    <scope>NUCLEOTIDE SEQUENCE</scope>
    <source>
        <strain evidence="2">CBS 122368</strain>
    </source>
</reference>
<evidence type="ECO:0000313" key="2">
    <source>
        <dbReference type="EMBL" id="KAF2252175.1"/>
    </source>
</evidence>
<sequence length="348" mass="37946">MNISGPRVPKQARALLDGQKKVSTYEATGGEVTAQFASHNIGLLPSIAPGSVIHDNACGSGTVSRLILSSNPSSDIKIHATDVDQPFLDKLQEDATKNDWPIEVANQKSESLSFPDNFFDLSVTNIGIIFFGAAGLDGAKEIHRTLKPGGVAVVNCWERITWLMPILNVHTVFRTGKPFPAPVINWADGQHLQKIMVEAGFSKDKMRIEKSDAWAKTRDLRGWAEKSWAYLAGIGGWIESDEEKWDEEVDLLAKVLKEQGGTKEVDGEAFVESVRLSQRAHQGPPLRAPTATHWIGPVYSTSPIFPLSSFKTPAETVCIADRTEIPSTNETTSAAVGLAWDSAADWEV</sequence>
<dbReference type="GO" id="GO:0032259">
    <property type="term" value="P:methylation"/>
    <property type="evidence" value="ECO:0007669"/>
    <property type="project" value="UniProtKB-KW"/>
</dbReference>
<dbReference type="GO" id="GO:0008168">
    <property type="term" value="F:methyltransferase activity"/>
    <property type="evidence" value="ECO:0007669"/>
    <property type="project" value="UniProtKB-KW"/>
</dbReference>